<sequence>MLKFAPDTEVLLLDDDEHLRTALCQTFELAGIRVQAQGSAEGLLDALPAQWPGVVVSDIRMPGMDGLQLLDELAGIDAQLPVLLITGHGDVPLAVQAMRAGAYDFLQKPFASDLLLDSVRRALDVRRLVLENRQLRMALAGQQQLGERLLGHSVAARRLRQQVQALAPLPADVLILGETGSGKEVVARTLHDLSPRCNAPFVAINAGALAESVIESELFGHEAGAFTGAQKKRIGKFEYAQGGTIFLDEIESMNPEVQVKLLRLLQERVVERVGSNQLIPLDIRVIAATKEDLLLAADEGRFRADLYYRLNVAQIQIPPLRERQDDILPLFTHFMGQACQKYQIAEPELPAVKRVLLLGHDWPGNVRELQNAAERFALGLDLAISTPLQDLAGKEGLPLPQQVEAFERALIAAELAREHSSLREVAEALQIPRKTLHDKIRKYGLDQSSVGGNPPG</sequence>
<evidence type="ECO:0000256" key="5">
    <source>
        <dbReference type="ARBA" id="ARBA00023015"/>
    </source>
</evidence>
<dbReference type="InterPro" id="IPR009057">
    <property type="entry name" value="Homeodomain-like_sf"/>
</dbReference>
<evidence type="ECO:0000259" key="10">
    <source>
        <dbReference type="PROSITE" id="PS50110"/>
    </source>
</evidence>
<dbReference type="SMART" id="SM00382">
    <property type="entry name" value="AAA"/>
    <property type="match status" value="1"/>
</dbReference>
<protein>
    <submittedName>
        <fullName evidence="11">Two-component system C4-dicarboxylate transport response regulator DctD</fullName>
    </submittedName>
</protein>
<organism evidence="11 12">
    <name type="scientific">Thiopseudomonas denitrificans</name>
    <dbReference type="NCBI Taxonomy" id="1501432"/>
    <lineage>
        <taxon>Bacteria</taxon>
        <taxon>Pseudomonadati</taxon>
        <taxon>Pseudomonadota</taxon>
        <taxon>Gammaproteobacteria</taxon>
        <taxon>Pseudomonadales</taxon>
        <taxon>Pseudomonadaceae</taxon>
        <taxon>Thiopseudomonas</taxon>
    </lineage>
</organism>
<dbReference type="InterPro" id="IPR002078">
    <property type="entry name" value="Sigma_54_int"/>
</dbReference>
<dbReference type="PROSITE" id="PS00688">
    <property type="entry name" value="SIGMA54_INTERACT_3"/>
    <property type="match status" value="1"/>
</dbReference>
<dbReference type="GO" id="GO:0043565">
    <property type="term" value="F:sequence-specific DNA binding"/>
    <property type="evidence" value="ECO:0007669"/>
    <property type="project" value="InterPro"/>
</dbReference>
<dbReference type="Pfam" id="PF00072">
    <property type="entry name" value="Response_reg"/>
    <property type="match status" value="1"/>
</dbReference>
<evidence type="ECO:0000313" key="12">
    <source>
        <dbReference type="Proteomes" id="UP000294575"/>
    </source>
</evidence>
<proteinExistence type="predicted"/>
<feature type="domain" description="Response regulatory" evidence="10">
    <location>
        <begin position="9"/>
        <end position="123"/>
    </location>
</feature>
<keyword evidence="1 8" id="KW-0597">Phosphoprotein</keyword>
<dbReference type="InterPro" id="IPR027417">
    <property type="entry name" value="P-loop_NTPase"/>
</dbReference>
<dbReference type="GO" id="GO:0000160">
    <property type="term" value="P:phosphorelay signal transduction system"/>
    <property type="evidence" value="ECO:0007669"/>
    <property type="project" value="UniProtKB-KW"/>
</dbReference>
<dbReference type="FunFam" id="3.40.50.2300:FF:000018">
    <property type="entry name" value="DNA-binding transcriptional regulator NtrC"/>
    <property type="match status" value="1"/>
</dbReference>
<dbReference type="SMART" id="SM00448">
    <property type="entry name" value="REC"/>
    <property type="match status" value="1"/>
</dbReference>
<dbReference type="PANTHER" id="PTHR32071">
    <property type="entry name" value="TRANSCRIPTIONAL REGULATORY PROTEIN"/>
    <property type="match status" value="1"/>
</dbReference>
<dbReference type="PROSITE" id="PS00675">
    <property type="entry name" value="SIGMA54_INTERACT_1"/>
    <property type="match status" value="1"/>
</dbReference>
<dbReference type="Proteomes" id="UP000294575">
    <property type="component" value="Unassembled WGS sequence"/>
</dbReference>
<dbReference type="InterPro" id="IPR025944">
    <property type="entry name" value="Sigma_54_int_dom_CS"/>
</dbReference>
<dbReference type="Gene3D" id="1.10.10.60">
    <property type="entry name" value="Homeodomain-like"/>
    <property type="match status" value="1"/>
</dbReference>
<keyword evidence="6" id="KW-0238">DNA-binding</keyword>
<dbReference type="Pfam" id="PF25601">
    <property type="entry name" value="AAA_lid_14"/>
    <property type="match status" value="1"/>
</dbReference>
<dbReference type="Gene3D" id="1.10.8.60">
    <property type="match status" value="1"/>
</dbReference>
<dbReference type="InterPro" id="IPR002197">
    <property type="entry name" value="HTH_Fis"/>
</dbReference>
<dbReference type="AlphaFoldDB" id="A0A4R6TZ45"/>
<keyword evidence="5" id="KW-0805">Transcription regulation</keyword>
<evidence type="ECO:0000259" key="9">
    <source>
        <dbReference type="PROSITE" id="PS50045"/>
    </source>
</evidence>
<dbReference type="PROSITE" id="PS50045">
    <property type="entry name" value="SIGMA54_INTERACT_4"/>
    <property type="match status" value="1"/>
</dbReference>
<evidence type="ECO:0000256" key="8">
    <source>
        <dbReference type="PROSITE-ProRule" id="PRU00169"/>
    </source>
</evidence>
<keyword evidence="12" id="KW-1185">Reference proteome</keyword>
<dbReference type="InterPro" id="IPR001789">
    <property type="entry name" value="Sig_transdc_resp-reg_receiver"/>
</dbReference>
<dbReference type="InterPro" id="IPR025943">
    <property type="entry name" value="Sigma_54_int_dom_ATP-bd_2"/>
</dbReference>
<evidence type="ECO:0000256" key="4">
    <source>
        <dbReference type="ARBA" id="ARBA00023012"/>
    </source>
</evidence>
<feature type="modified residue" description="4-aspartylphosphate" evidence="8">
    <location>
        <position position="58"/>
    </location>
</feature>
<dbReference type="CDD" id="cd17549">
    <property type="entry name" value="REC_DctD-like"/>
    <property type="match status" value="1"/>
</dbReference>
<feature type="domain" description="Sigma-54 factor interaction" evidence="9">
    <location>
        <begin position="149"/>
        <end position="378"/>
    </location>
</feature>
<dbReference type="FunFam" id="3.40.50.300:FF:000006">
    <property type="entry name" value="DNA-binding transcriptional regulator NtrC"/>
    <property type="match status" value="1"/>
</dbReference>
<dbReference type="CDD" id="cd00009">
    <property type="entry name" value="AAA"/>
    <property type="match status" value="1"/>
</dbReference>
<evidence type="ECO:0000313" key="11">
    <source>
        <dbReference type="EMBL" id="TDQ35515.1"/>
    </source>
</evidence>
<dbReference type="InterPro" id="IPR025662">
    <property type="entry name" value="Sigma_54_int_dom_ATP-bd_1"/>
</dbReference>
<dbReference type="RefSeq" id="WP_101495557.1">
    <property type="nucleotide sequence ID" value="NZ_LNJZ01000001.1"/>
</dbReference>
<dbReference type="Pfam" id="PF02954">
    <property type="entry name" value="HTH_8"/>
    <property type="match status" value="1"/>
</dbReference>
<dbReference type="InterPro" id="IPR003593">
    <property type="entry name" value="AAA+_ATPase"/>
</dbReference>
<dbReference type="SUPFAM" id="SSF46689">
    <property type="entry name" value="Homeodomain-like"/>
    <property type="match status" value="1"/>
</dbReference>
<dbReference type="EMBL" id="SNYK01000015">
    <property type="protein sequence ID" value="TDQ35515.1"/>
    <property type="molecule type" value="Genomic_DNA"/>
</dbReference>
<gene>
    <name evidence="11" type="ORF">DFQ45_11568</name>
</gene>
<keyword evidence="3" id="KW-0067">ATP-binding</keyword>
<dbReference type="Gene3D" id="3.40.50.300">
    <property type="entry name" value="P-loop containing nucleotide triphosphate hydrolases"/>
    <property type="match status" value="1"/>
</dbReference>
<dbReference type="InterPro" id="IPR058031">
    <property type="entry name" value="AAA_lid_NorR"/>
</dbReference>
<keyword evidence="2" id="KW-0547">Nucleotide-binding</keyword>
<dbReference type="GO" id="GO:0006355">
    <property type="term" value="P:regulation of DNA-templated transcription"/>
    <property type="evidence" value="ECO:0007669"/>
    <property type="project" value="InterPro"/>
</dbReference>
<dbReference type="PROSITE" id="PS00676">
    <property type="entry name" value="SIGMA54_INTERACT_2"/>
    <property type="match status" value="1"/>
</dbReference>
<keyword evidence="4" id="KW-0902">Two-component regulatory system</keyword>
<evidence type="ECO:0000256" key="6">
    <source>
        <dbReference type="ARBA" id="ARBA00023125"/>
    </source>
</evidence>
<dbReference type="SUPFAM" id="SSF52540">
    <property type="entry name" value="P-loop containing nucleoside triphosphate hydrolases"/>
    <property type="match status" value="1"/>
</dbReference>
<reference evidence="11 12" key="1">
    <citation type="submission" date="2019-03" db="EMBL/GenBank/DDBJ databases">
        <title>Genomic Encyclopedia of Type Strains, Phase IV (KMG-IV): sequencing the most valuable type-strain genomes for metagenomic binning, comparative biology and taxonomic classification.</title>
        <authorList>
            <person name="Goeker M."/>
        </authorList>
    </citation>
    <scope>NUCLEOTIDE SEQUENCE [LARGE SCALE GENOMIC DNA]</scope>
    <source>
        <strain evidence="11 12">DSM 28679</strain>
    </source>
</reference>
<evidence type="ECO:0000256" key="2">
    <source>
        <dbReference type="ARBA" id="ARBA00022741"/>
    </source>
</evidence>
<dbReference type="Gene3D" id="3.40.50.2300">
    <property type="match status" value="1"/>
</dbReference>
<dbReference type="OrthoDB" id="9804019at2"/>
<evidence type="ECO:0000256" key="7">
    <source>
        <dbReference type="ARBA" id="ARBA00023163"/>
    </source>
</evidence>
<dbReference type="PROSITE" id="PS50110">
    <property type="entry name" value="RESPONSE_REGULATORY"/>
    <property type="match status" value="1"/>
</dbReference>
<dbReference type="InterPro" id="IPR011006">
    <property type="entry name" value="CheY-like_superfamily"/>
</dbReference>
<dbReference type="Pfam" id="PF00158">
    <property type="entry name" value="Sigma54_activat"/>
    <property type="match status" value="1"/>
</dbReference>
<dbReference type="GO" id="GO:0005524">
    <property type="term" value="F:ATP binding"/>
    <property type="evidence" value="ECO:0007669"/>
    <property type="project" value="UniProtKB-KW"/>
</dbReference>
<evidence type="ECO:0000256" key="3">
    <source>
        <dbReference type="ARBA" id="ARBA00022840"/>
    </source>
</evidence>
<dbReference type="PANTHER" id="PTHR32071:SF57">
    <property type="entry name" value="C4-DICARBOXYLATE TRANSPORT TRANSCRIPTIONAL REGULATORY PROTEIN DCTD"/>
    <property type="match status" value="1"/>
</dbReference>
<keyword evidence="7" id="KW-0804">Transcription</keyword>
<evidence type="ECO:0000256" key="1">
    <source>
        <dbReference type="ARBA" id="ARBA00022553"/>
    </source>
</evidence>
<name>A0A4R6TZ45_9GAMM</name>
<comment type="caution">
    <text evidence="11">The sequence shown here is derived from an EMBL/GenBank/DDBJ whole genome shotgun (WGS) entry which is preliminary data.</text>
</comment>
<accession>A0A4R6TZ45</accession>
<dbReference type="SUPFAM" id="SSF52172">
    <property type="entry name" value="CheY-like"/>
    <property type="match status" value="1"/>
</dbReference>